<reference evidence="4" key="1">
    <citation type="journal article" date="2019" name="Int. J. Syst. Evol. Microbiol.">
        <title>The Global Catalogue of Microorganisms (GCM) 10K type strain sequencing project: providing services to taxonomists for standard genome sequencing and annotation.</title>
        <authorList>
            <consortium name="The Broad Institute Genomics Platform"/>
            <consortium name="The Broad Institute Genome Sequencing Center for Infectious Disease"/>
            <person name="Wu L."/>
            <person name="Ma J."/>
        </authorList>
    </citation>
    <scope>NUCLEOTIDE SEQUENCE [LARGE SCALE GENOMIC DNA]</scope>
    <source>
        <strain evidence="4">JCM 19212</strain>
    </source>
</reference>
<proteinExistence type="predicted"/>
<feature type="transmembrane region" description="Helical" evidence="2">
    <location>
        <begin position="12"/>
        <end position="30"/>
    </location>
</feature>
<organism evidence="3 4">
    <name type="scientific">Lysobacter panacisoli</name>
    <dbReference type="NCBI Taxonomy" id="1255263"/>
    <lineage>
        <taxon>Bacteria</taxon>
        <taxon>Pseudomonadati</taxon>
        <taxon>Pseudomonadota</taxon>
        <taxon>Gammaproteobacteria</taxon>
        <taxon>Lysobacterales</taxon>
        <taxon>Lysobacteraceae</taxon>
        <taxon>Lysobacter</taxon>
    </lineage>
</organism>
<evidence type="ECO:0000313" key="4">
    <source>
        <dbReference type="Proteomes" id="UP001501083"/>
    </source>
</evidence>
<name>A0ABP9L5D4_9GAMM</name>
<protein>
    <submittedName>
        <fullName evidence="3">Uncharacterized protein</fullName>
    </submittedName>
</protein>
<dbReference type="Proteomes" id="UP001501083">
    <property type="component" value="Unassembled WGS sequence"/>
</dbReference>
<keyword evidence="2" id="KW-0472">Membrane</keyword>
<evidence type="ECO:0000313" key="3">
    <source>
        <dbReference type="EMBL" id="GAA5069370.1"/>
    </source>
</evidence>
<keyword evidence="4" id="KW-1185">Reference proteome</keyword>
<comment type="caution">
    <text evidence="3">The sequence shown here is derived from an EMBL/GenBank/DDBJ whole genome shotgun (WGS) entry which is preliminary data.</text>
</comment>
<evidence type="ECO:0000256" key="1">
    <source>
        <dbReference type="SAM" id="MobiDB-lite"/>
    </source>
</evidence>
<sequence length="203" mass="22200">MMDCTQGSRWDAVLAAAVAVASTTGLIWGLSKAMRPIWPTLAEEPARPIQVVWLPREEPQVPRVETAPARTRARVARDTPSPRPSVASPSTSSTATTAAPEPTRALSAVYVMQGRDALKDAAAPPDPFANRSVRLPGEGSERFRMRKPTSAASVVAGIGRMFGARDPDEPCREHRRNIGDLALDGDSRELQQQLEYERRYCRP</sequence>
<dbReference type="EMBL" id="BAABKY010000001">
    <property type="protein sequence ID" value="GAA5069370.1"/>
    <property type="molecule type" value="Genomic_DNA"/>
</dbReference>
<keyword evidence="2" id="KW-0812">Transmembrane</keyword>
<gene>
    <name evidence="3" type="ORF">GCM10025759_06120</name>
</gene>
<feature type="region of interest" description="Disordered" evidence="1">
    <location>
        <begin position="60"/>
        <end position="101"/>
    </location>
</feature>
<evidence type="ECO:0000256" key="2">
    <source>
        <dbReference type="SAM" id="Phobius"/>
    </source>
</evidence>
<feature type="compositionally biased region" description="Low complexity" evidence="1">
    <location>
        <begin position="84"/>
        <end position="101"/>
    </location>
</feature>
<accession>A0ABP9L5D4</accession>
<keyword evidence="2" id="KW-1133">Transmembrane helix</keyword>